<dbReference type="EMBL" id="QRIC01000012">
    <property type="protein sequence ID" value="RHG26294.1"/>
    <property type="molecule type" value="Genomic_DNA"/>
</dbReference>
<gene>
    <name evidence="2" type="ORF">DW265_06735</name>
</gene>
<protein>
    <submittedName>
        <fullName evidence="2">HNH endonuclease</fullName>
    </submittedName>
</protein>
<name>A0A414SWL7_9FIRM</name>
<proteinExistence type="predicted"/>
<sequence length="367" mass="42000">MKYYLKRLGHQELGSVKNGKAQRGRYIYISKDKNVLDIFPPLSKTVTNDSSIIPIIPLYQKIAKKIYCNYIYHNDKYNVSGGTRNEYRIYCNGALEGKQLLFQPDDILIFRAKKTSSLPKDILGSNDVPEAAVEEANVFFLYRCCDKNSELYRMCKKLVDESNIRGNGHAIYQGIITEVENKINQLCVKNFNEMDTVIEDTVTAKAQSGDIDEMASLFNSVSFRDFVMTGYKQKCAITGNVIQYKSFMNLEAAHIWPRSHKGLYLPSNGIALCRDMHWAFDKGMFTIGDDFKVIVHPDVESDYLQQYNNKSLYIPENAFFRPDINNLHYHQTHIYGLFKTSGSLVKATGYYKNINMAAEDKTPYGSN</sequence>
<comment type="caution">
    <text evidence="2">The sequence shown here is derived from an EMBL/GenBank/DDBJ whole genome shotgun (WGS) entry which is preliminary data.</text>
</comment>
<dbReference type="AlphaFoldDB" id="A0A414SWL7"/>
<reference evidence="2 3" key="1">
    <citation type="submission" date="2018-08" db="EMBL/GenBank/DDBJ databases">
        <title>A genome reference for cultivated species of the human gut microbiota.</title>
        <authorList>
            <person name="Zou Y."/>
            <person name="Xue W."/>
            <person name="Luo G."/>
        </authorList>
    </citation>
    <scope>NUCLEOTIDE SEQUENCE [LARGE SCALE GENOMIC DNA]</scope>
    <source>
        <strain evidence="2 3">AM22-22</strain>
    </source>
</reference>
<feature type="domain" description="HNH nuclease" evidence="1">
    <location>
        <begin position="235"/>
        <end position="287"/>
    </location>
</feature>
<keyword evidence="2" id="KW-0255">Endonuclease</keyword>
<dbReference type="GO" id="GO:0004519">
    <property type="term" value="F:endonuclease activity"/>
    <property type="evidence" value="ECO:0007669"/>
    <property type="project" value="UniProtKB-KW"/>
</dbReference>
<evidence type="ECO:0000259" key="1">
    <source>
        <dbReference type="Pfam" id="PF13391"/>
    </source>
</evidence>
<dbReference type="Pfam" id="PF13391">
    <property type="entry name" value="HNH_2"/>
    <property type="match status" value="1"/>
</dbReference>
<keyword evidence="2" id="KW-0378">Hydrolase</keyword>
<evidence type="ECO:0000313" key="2">
    <source>
        <dbReference type="EMBL" id="RHG26294.1"/>
    </source>
</evidence>
<accession>A0A414SWL7</accession>
<dbReference type="RefSeq" id="WP_118224814.1">
    <property type="nucleotide sequence ID" value="NZ_QRIC01000012.1"/>
</dbReference>
<organism evidence="2 3">
    <name type="scientific">Dorea longicatena</name>
    <dbReference type="NCBI Taxonomy" id="88431"/>
    <lineage>
        <taxon>Bacteria</taxon>
        <taxon>Bacillati</taxon>
        <taxon>Bacillota</taxon>
        <taxon>Clostridia</taxon>
        <taxon>Lachnospirales</taxon>
        <taxon>Lachnospiraceae</taxon>
        <taxon>Dorea</taxon>
    </lineage>
</organism>
<dbReference type="Proteomes" id="UP000284095">
    <property type="component" value="Unassembled WGS sequence"/>
</dbReference>
<evidence type="ECO:0000313" key="3">
    <source>
        <dbReference type="Proteomes" id="UP000284095"/>
    </source>
</evidence>
<keyword evidence="2" id="KW-0540">Nuclease</keyword>
<dbReference type="InterPro" id="IPR015300">
    <property type="entry name" value="DNA-bd_pseudobarrel_sf"/>
</dbReference>
<keyword evidence="3" id="KW-1185">Reference proteome</keyword>
<dbReference type="Gene3D" id="2.40.330.10">
    <property type="entry name" value="DNA-binding pseudobarrel domain"/>
    <property type="match status" value="1"/>
</dbReference>
<dbReference type="InterPro" id="IPR003615">
    <property type="entry name" value="HNH_nuc"/>
</dbReference>